<gene>
    <name evidence="3" type="ORF">BUALT_Bualt03G0129100</name>
</gene>
<keyword evidence="2" id="KW-0812">Transmembrane</keyword>
<accession>A0AAV6Y001</accession>
<proteinExistence type="predicted"/>
<feature type="transmembrane region" description="Helical" evidence="2">
    <location>
        <begin position="181"/>
        <end position="209"/>
    </location>
</feature>
<feature type="compositionally biased region" description="Basic and acidic residues" evidence="1">
    <location>
        <begin position="146"/>
        <end position="158"/>
    </location>
</feature>
<evidence type="ECO:0000313" key="4">
    <source>
        <dbReference type="Proteomes" id="UP000826271"/>
    </source>
</evidence>
<evidence type="ECO:0000256" key="1">
    <source>
        <dbReference type="SAM" id="MobiDB-lite"/>
    </source>
</evidence>
<dbReference type="PANTHER" id="PTHR34379:SF6">
    <property type="entry name" value="PROTEIN 3F"/>
    <property type="match status" value="1"/>
</dbReference>
<dbReference type="PANTHER" id="PTHR34379">
    <property type="entry name" value="OS07G0553800 PROTEIN"/>
    <property type="match status" value="1"/>
</dbReference>
<feature type="region of interest" description="Disordered" evidence="1">
    <location>
        <begin position="30"/>
        <end position="49"/>
    </location>
</feature>
<evidence type="ECO:0000313" key="3">
    <source>
        <dbReference type="EMBL" id="KAG8386247.1"/>
    </source>
</evidence>
<comment type="caution">
    <text evidence="3">The sequence shown here is derived from an EMBL/GenBank/DDBJ whole genome shotgun (WGS) entry which is preliminary data.</text>
</comment>
<feature type="compositionally biased region" description="Low complexity" evidence="1">
    <location>
        <begin position="123"/>
        <end position="142"/>
    </location>
</feature>
<protein>
    <recommendedName>
        <fullName evidence="5">Transmembrane protein</fullName>
    </recommendedName>
</protein>
<organism evidence="3 4">
    <name type="scientific">Buddleja alternifolia</name>
    <dbReference type="NCBI Taxonomy" id="168488"/>
    <lineage>
        <taxon>Eukaryota</taxon>
        <taxon>Viridiplantae</taxon>
        <taxon>Streptophyta</taxon>
        <taxon>Embryophyta</taxon>
        <taxon>Tracheophyta</taxon>
        <taxon>Spermatophyta</taxon>
        <taxon>Magnoliopsida</taxon>
        <taxon>eudicotyledons</taxon>
        <taxon>Gunneridae</taxon>
        <taxon>Pentapetalae</taxon>
        <taxon>asterids</taxon>
        <taxon>lamiids</taxon>
        <taxon>Lamiales</taxon>
        <taxon>Scrophulariaceae</taxon>
        <taxon>Buddlejeae</taxon>
        <taxon>Buddleja</taxon>
    </lineage>
</organism>
<dbReference type="EMBL" id="WHWC01000003">
    <property type="protein sequence ID" value="KAG8386247.1"/>
    <property type="molecule type" value="Genomic_DNA"/>
</dbReference>
<dbReference type="Proteomes" id="UP000826271">
    <property type="component" value="Unassembled WGS sequence"/>
</dbReference>
<name>A0AAV6Y001_9LAMI</name>
<keyword evidence="4" id="KW-1185">Reference proteome</keyword>
<keyword evidence="2" id="KW-0472">Membrane</keyword>
<keyword evidence="2" id="KW-1133">Transmembrane helix</keyword>
<reference evidence="3" key="1">
    <citation type="submission" date="2019-10" db="EMBL/GenBank/DDBJ databases">
        <authorList>
            <person name="Zhang R."/>
            <person name="Pan Y."/>
            <person name="Wang J."/>
            <person name="Ma R."/>
            <person name="Yu S."/>
        </authorList>
    </citation>
    <scope>NUCLEOTIDE SEQUENCE</scope>
    <source>
        <strain evidence="3">LA-IB0</strain>
        <tissue evidence="3">Leaf</tissue>
    </source>
</reference>
<evidence type="ECO:0000256" key="2">
    <source>
        <dbReference type="SAM" id="Phobius"/>
    </source>
</evidence>
<sequence length="253" mass="28470">MLSTSKDLMSRTNSNFFACFKPVVADDQPSFVSSPPSEDKSGGGRRRKAVTRTFSRAMKAVFFKTSLVKKIRIRKSRQEHYRSSGNLSSSKHEKFINKMKMNSSYQEFSDTEGIFRTNSNRSSLFTSTSPSSASSVSSNSRSGSKRIKESTSLDDLKQINRKNRKQNGGSKRIYNSTNGMYIIFVCLVAVVFLGKAFAIVACTSTWLFLAPCSHRRSEVVDSPIKEVVNLKEHKKRVIMEGLLDRNRPRVVGH</sequence>
<dbReference type="AlphaFoldDB" id="A0AAV6Y001"/>
<feature type="region of interest" description="Disordered" evidence="1">
    <location>
        <begin position="123"/>
        <end position="171"/>
    </location>
</feature>
<evidence type="ECO:0008006" key="5">
    <source>
        <dbReference type="Google" id="ProtNLM"/>
    </source>
</evidence>
<dbReference type="InterPro" id="IPR040411">
    <property type="entry name" value="At5g23160-like"/>
</dbReference>